<feature type="compositionally biased region" description="Polar residues" evidence="1">
    <location>
        <begin position="706"/>
        <end position="718"/>
    </location>
</feature>
<sequence>MMPCCRESVGRGHQVDARTVQALPEPVLKTVLVAEPITSNAFPPRARGANYASPPLPTWTGMMQAFANTSKASPTALRSAGPVSPSRSCSPEPREQMTSRPFWFASQQQLPETRSTPLDFIRTARSLSPPGSCGQPVRMYASPVDHRSFNGVESGRRMARSASPTERRGSRAASALHFRADSSLANGKAPTTPRPDLRKLVPQFFSQPVPAAAGSIVPQIQVVATPRLQVQGPPVTLLSQLGMLANPFRFKAQEVGERAWPAPECCKQACLSQSSPAPFGVNSGFISHRSGEQMVAMAQVPCDHMRAQQSSHTIDCASGGFGLSDSGWHMALSSPRSPRAEALAAASSVCSVGGGDSGKSVGFRWISEPVSNVPSVQKQQNHQLPSNSRFTQIHEIHALPPQWLAVSSRGLTPKNVPGQGLQGFTPELSSGVASGALVETQRWRQSGSTAMQETSSGMAPRRSADSEEALAQCVDTKEKVSDLAAVLNMLVRDVDGMRQDNLELRRALRLSERRHAPQSESSLSAPVPSCQRQSEPELESVECKTQDTSSSEASPANLQGCFPGRELFSSANQRAIAPSVWPAFVGVSNAPPLRSELLPGTPSDIGDVPLAKFTEATLATDLPRTCRQIPAARDEAATAQRSVFLSSGSAHGKAFQACMTSGIKATRESSKDSSRQGSQQGSSICQRSEESLRLSRAGFEEHPPRQMSQGMNQVSQSRAVPMGEEEPTDADGDGTFAELWWPSPTMTFQKQHPDSVASLSLSLGTESGCCSTGIGDSGSLFVGFVEGGGRPISSIRLPPGSFKELDDTRLELEGCQSSGAVSSPLLRPVSDMRHCPVYGPSAEPAEAIEHKQAYHNPSRSEKESDLESLDTQRTSSRPAPVLHPPVKSEAWGRLRRNYGTAAAFGKLQNKMKLDETEQLYEVCDWTKQRGVSPLATSGWDKIRSVCKASAPSASTEQISVTNNLSVLSGVWANGKGWKKVRCHVQAAMALGGLLRKVREKQAEKLYERDWNRQGFGGSGLLLMGTRLPSASLGSGSLLKDRSSASLRVGGGMTSGVSVSSKSLSSNEVASLDKPCTAENHGCPSSQTRPRIDSHTHSHTHSHTDAHTHSHTHSRESESNPSFKNKASPELGTNQRDRTSMSRRLPKDLSSPEGCAPPPQSVSACQGYSSVQPREVSKSAPHSLRSSLIATSADKRLEVNDTSKSRQSSLNLHSPDLFPRSPKGSFHVTSKPRGLQCSSADSSPGSPSSEVLSSPAAAPAPVPAPFSAPLGSVASPEQTPPACHRQPQLQWLKAASNFSNLETASQQSGNTTIHNKKAGIMPGGVILSAPLREKPHKQAAMPWGGVGVGISHQYSSSVPC</sequence>
<feature type="compositionally biased region" description="Polar residues" evidence="1">
    <location>
        <begin position="1160"/>
        <end position="1171"/>
    </location>
</feature>
<dbReference type="Proteomes" id="UP000626109">
    <property type="component" value="Unassembled WGS sequence"/>
</dbReference>
<feature type="compositionally biased region" description="Basic and acidic residues" evidence="1">
    <location>
        <begin position="687"/>
        <end position="704"/>
    </location>
</feature>
<evidence type="ECO:0000313" key="2">
    <source>
        <dbReference type="EMBL" id="CAE8652348.1"/>
    </source>
</evidence>
<evidence type="ECO:0000313" key="3">
    <source>
        <dbReference type="Proteomes" id="UP000626109"/>
    </source>
</evidence>
<feature type="compositionally biased region" description="Low complexity" evidence="1">
    <location>
        <begin position="675"/>
        <end position="686"/>
    </location>
</feature>
<feature type="compositionally biased region" description="Basic and acidic residues" evidence="1">
    <location>
        <begin position="1089"/>
        <end position="1117"/>
    </location>
</feature>
<dbReference type="EMBL" id="CAJNNW010010694">
    <property type="protein sequence ID" value="CAE8652348.1"/>
    <property type="molecule type" value="Genomic_DNA"/>
</dbReference>
<feature type="compositionally biased region" description="Low complexity" evidence="1">
    <location>
        <begin position="82"/>
        <end position="91"/>
    </location>
</feature>
<feature type="compositionally biased region" description="Basic and acidic residues" evidence="1">
    <location>
        <begin position="665"/>
        <end position="674"/>
    </location>
</feature>
<evidence type="ECO:0000256" key="1">
    <source>
        <dbReference type="SAM" id="MobiDB-lite"/>
    </source>
</evidence>
<feature type="region of interest" description="Disordered" evidence="1">
    <location>
        <begin position="442"/>
        <end position="463"/>
    </location>
</feature>
<feature type="compositionally biased region" description="Low complexity" evidence="1">
    <location>
        <begin position="1237"/>
        <end position="1256"/>
    </location>
</feature>
<feature type="region of interest" description="Disordered" evidence="1">
    <location>
        <begin position="853"/>
        <end position="885"/>
    </location>
</feature>
<feature type="compositionally biased region" description="Basic and acidic residues" evidence="1">
    <location>
        <begin position="853"/>
        <end position="865"/>
    </location>
</feature>
<feature type="region of interest" description="Disordered" evidence="1">
    <location>
        <begin position="512"/>
        <end position="557"/>
    </location>
</feature>
<gene>
    <name evidence="2" type="ORF">PGLA2088_LOCUS9631</name>
</gene>
<protein>
    <submittedName>
        <fullName evidence="2">Uncharacterized protein</fullName>
    </submittedName>
</protein>
<reference evidence="2" key="1">
    <citation type="submission" date="2021-02" db="EMBL/GenBank/DDBJ databases">
        <authorList>
            <person name="Dougan E. K."/>
            <person name="Rhodes N."/>
            <person name="Thang M."/>
            <person name="Chan C."/>
        </authorList>
    </citation>
    <scope>NUCLEOTIDE SEQUENCE</scope>
</reference>
<feature type="compositionally biased region" description="Polar residues" evidence="1">
    <location>
        <begin position="546"/>
        <end position="557"/>
    </location>
</feature>
<feature type="compositionally biased region" description="Polar residues" evidence="1">
    <location>
        <begin position="443"/>
        <end position="457"/>
    </location>
</feature>
<feature type="region of interest" description="Disordered" evidence="1">
    <location>
        <begin position="148"/>
        <end position="196"/>
    </location>
</feature>
<organism evidence="2 3">
    <name type="scientific">Polarella glacialis</name>
    <name type="common">Dinoflagellate</name>
    <dbReference type="NCBI Taxonomy" id="89957"/>
    <lineage>
        <taxon>Eukaryota</taxon>
        <taxon>Sar</taxon>
        <taxon>Alveolata</taxon>
        <taxon>Dinophyceae</taxon>
        <taxon>Suessiales</taxon>
        <taxon>Suessiaceae</taxon>
        <taxon>Polarella</taxon>
    </lineage>
</organism>
<proteinExistence type="predicted"/>
<feature type="region of interest" description="Disordered" evidence="1">
    <location>
        <begin position="1045"/>
        <end position="1259"/>
    </location>
</feature>
<feature type="region of interest" description="Disordered" evidence="1">
    <location>
        <begin position="665"/>
        <end position="733"/>
    </location>
</feature>
<feature type="compositionally biased region" description="Basic and acidic residues" evidence="1">
    <location>
        <begin position="1192"/>
        <end position="1203"/>
    </location>
</feature>
<comment type="caution">
    <text evidence="2">The sequence shown here is derived from an EMBL/GenBank/DDBJ whole genome shotgun (WGS) entry which is preliminary data.</text>
</comment>
<accession>A0A813IL77</accession>
<name>A0A813IL77_POLGL</name>
<feature type="compositionally biased region" description="Acidic residues" evidence="1">
    <location>
        <begin position="723"/>
        <end position="732"/>
    </location>
</feature>
<feature type="compositionally biased region" description="Low complexity" evidence="1">
    <location>
        <begin position="1054"/>
        <end position="1069"/>
    </location>
</feature>
<feature type="region of interest" description="Disordered" evidence="1">
    <location>
        <begin position="72"/>
        <end position="96"/>
    </location>
</feature>